<organism evidence="1 2">
    <name type="scientific">Hymenoscyphus albidus</name>
    <dbReference type="NCBI Taxonomy" id="595503"/>
    <lineage>
        <taxon>Eukaryota</taxon>
        <taxon>Fungi</taxon>
        <taxon>Dikarya</taxon>
        <taxon>Ascomycota</taxon>
        <taxon>Pezizomycotina</taxon>
        <taxon>Leotiomycetes</taxon>
        <taxon>Helotiales</taxon>
        <taxon>Helotiaceae</taxon>
        <taxon>Hymenoscyphus</taxon>
    </lineage>
</organism>
<evidence type="ECO:0000313" key="2">
    <source>
        <dbReference type="Proteomes" id="UP000701801"/>
    </source>
</evidence>
<proteinExistence type="predicted"/>
<comment type="caution">
    <text evidence="1">The sequence shown here is derived from an EMBL/GenBank/DDBJ whole genome shotgun (WGS) entry which is preliminary data.</text>
</comment>
<dbReference type="Proteomes" id="UP000701801">
    <property type="component" value="Unassembled WGS sequence"/>
</dbReference>
<evidence type="ECO:0000313" key="1">
    <source>
        <dbReference type="EMBL" id="CAG8982353.1"/>
    </source>
</evidence>
<accession>A0A9N9LYV3</accession>
<gene>
    <name evidence="1" type="ORF">HYALB_00005355</name>
</gene>
<name>A0A9N9LYV3_9HELO</name>
<dbReference type="OrthoDB" id="433955at2759"/>
<keyword evidence="2" id="KW-1185">Reference proteome</keyword>
<protein>
    <submittedName>
        <fullName evidence="1">Uncharacterized protein</fullName>
    </submittedName>
</protein>
<reference evidence="1" key="1">
    <citation type="submission" date="2021-07" db="EMBL/GenBank/DDBJ databases">
        <authorList>
            <person name="Durling M."/>
        </authorList>
    </citation>
    <scope>NUCLEOTIDE SEQUENCE</scope>
</reference>
<dbReference type="EMBL" id="CAJVRM010000596">
    <property type="protein sequence ID" value="CAG8982353.1"/>
    <property type="molecule type" value="Genomic_DNA"/>
</dbReference>
<dbReference type="AlphaFoldDB" id="A0A9N9LYV3"/>
<sequence length="209" mass="23459">MGLTSINVLDLPRLRDEPSFKILVQALEALAIKPSLWSGEATPTENTVATSRYLTSILSSGFEWFQDPTSEKSHGLLAEEQKEFLWNLASARLTERCGRSAQGELTRTWTIPANENHPDLNIVIREPPLVRIPIPYQNHPPAHYLIIQTGDNLGHKTWGTAWAIAQKLDHFHQYFSHILSVPSSNPQILVSNSNQKAKTKLPKKLIIAL</sequence>